<protein>
    <recommendedName>
        <fullName evidence="1">Protein kinase domain-containing protein</fullName>
    </recommendedName>
</protein>
<dbReference type="InterPro" id="IPR011009">
    <property type="entry name" value="Kinase-like_dom_sf"/>
</dbReference>
<dbReference type="GO" id="GO:0004672">
    <property type="term" value="F:protein kinase activity"/>
    <property type="evidence" value="ECO:0007669"/>
    <property type="project" value="InterPro"/>
</dbReference>
<reference evidence="2" key="1">
    <citation type="submission" date="2016-10" db="EMBL/GenBank/DDBJ databases">
        <authorList>
            <person name="Benchimol M."/>
            <person name="Almeida L.G."/>
            <person name="Vasconcelos A.T."/>
            <person name="Perreira-Neves A."/>
            <person name="Rosa I.A."/>
            <person name="Tasca T."/>
            <person name="Bogo M.R."/>
            <person name="de Souza W."/>
        </authorList>
    </citation>
    <scope>NUCLEOTIDE SEQUENCE [LARGE SCALE GENOMIC DNA]</scope>
    <source>
        <strain evidence="2">K</strain>
    </source>
</reference>
<dbReference type="Gene3D" id="1.10.510.10">
    <property type="entry name" value="Transferase(Phosphotransferase) domain 1"/>
    <property type="match status" value="1"/>
</dbReference>
<accession>A0A1J4KHU0</accession>
<dbReference type="AlphaFoldDB" id="A0A1J4KHU0"/>
<dbReference type="Proteomes" id="UP000179807">
    <property type="component" value="Unassembled WGS sequence"/>
</dbReference>
<evidence type="ECO:0000259" key="1">
    <source>
        <dbReference type="PROSITE" id="PS50011"/>
    </source>
</evidence>
<name>A0A1J4KHU0_9EUKA</name>
<dbReference type="SMART" id="SM00220">
    <property type="entry name" value="S_TKc"/>
    <property type="match status" value="1"/>
</dbReference>
<dbReference type="RefSeq" id="XP_068363632.1">
    <property type="nucleotide sequence ID" value="XM_068501239.1"/>
</dbReference>
<evidence type="ECO:0000313" key="2">
    <source>
        <dbReference type="EMBL" id="OHT10496.1"/>
    </source>
</evidence>
<dbReference type="Gene3D" id="3.30.200.20">
    <property type="entry name" value="Phosphorylase Kinase, domain 1"/>
    <property type="match status" value="1"/>
</dbReference>
<dbReference type="InterPro" id="IPR000719">
    <property type="entry name" value="Prot_kinase_dom"/>
</dbReference>
<dbReference type="OrthoDB" id="1668230at2759"/>
<feature type="domain" description="Protein kinase" evidence="1">
    <location>
        <begin position="17"/>
        <end position="310"/>
    </location>
</feature>
<dbReference type="SUPFAM" id="SSF56112">
    <property type="entry name" value="Protein kinase-like (PK-like)"/>
    <property type="match status" value="1"/>
</dbReference>
<dbReference type="InterPro" id="IPR008271">
    <property type="entry name" value="Ser/Thr_kinase_AS"/>
</dbReference>
<proteinExistence type="predicted"/>
<dbReference type="GO" id="GO:0005524">
    <property type="term" value="F:ATP binding"/>
    <property type="evidence" value="ECO:0007669"/>
    <property type="project" value="InterPro"/>
</dbReference>
<dbReference type="GeneID" id="94835943"/>
<dbReference type="PROSITE" id="PS00108">
    <property type="entry name" value="PROTEIN_KINASE_ST"/>
    <property type="match status" value="1"/>
</dbReference>
<gene>
    <name evidence="2" type="ORF">TRFO_20159</name>
</gene>
<evidence type="ECO:0000313" key="3">
    <source>
        <dbReference type="Proteomes" id="UP000179807"/>
    </source>
</evidence>
<dbReference type="InterPro" id="IPR011990">
    <property type="entry name" value="TPR-like_helical_dom_sf"/>
</dbReference>
<comment type="caution">
    <text evidence="2">The sequence shown here is derived from an EMBL/GenBank/DDBJ whole genome shotgun (WGS) entry which is preliminary data.</text>
</comment>
<dbReference type="VEuPathDB" id="TrichDB:TRFO_20159"/>
<dbReference type="Gene3D" id="1.25.40.10">
    <property type="entry name" value="Tetratricopeptide repeat domain"/>
    <property type="match status" value="1"/>
</dbReference>
<dbReference type="EMBL" id="MLAK01000609">
    <property type="protein sequence ID" value="OHT10496.1"/>
    <property type="molecule type" value="Genomic_DNA"/>
</dbReference>
<dbReference type="PANTHER" id="PTHR44167">
    <property type="entry name" value="OVARIAN-SPECIFIC SERINE/THREONINE-PROTEIN KINASE LOK-RELATED"/>
    <property type="match status" value="1"/>
</dbReference>
<dbReference type="SUPFAM" id="SSF81901">
    <property type="entry name" value="HCP-like"/>
    <property type="match status" value="1"/>
</dbReference>
<sequence>MNLFTAFLDHLVNPTNYKIGDPTGQGAFSTVYKATDKEAHVFAYKKLNRDENLKFNKTRKNCSEESQAEIEKAIKLKTQAIKLFFREIFNQIYGEHPCVLPNIGWNIVNETYQSEFIIVSPFMEKGDLFSNLKKNKLTPTDKINIFYGLCRGMAHLHSLNIIHRDIKPANIFLDDNNYPLIADLGLAKCVGPEELAQSRTCGTPFFLPPEALQSVNYSFSIDVYAAGMIYYLLVENLAQPRFRVKPQEGWNKDSLLRLLLDEHRPYMTVANEKQQALILKMLATDPSARPTFKSIVDDIDQNGEKSGYWFEGASFQEFDKYRRYINQKEPTNREALVGNFLDDFGKGDITQDFLMSMIEATMNGDLAARDYYGMALLTGKLGITSSSLALNNIKGKVSASKALKSLLESNGVIESESNVGEIIERAKKGDIEAVAVYGALLHKGGHLEQGERLLKIAADKGNTIACQTLGHVLLDAKKPEEAFKYFQRAADKMHPDAPYLAGYAAMMAKKKPEAMQYFKMAETLYDDREAGDHATVLQYISLDNK</sequence>
<keyword evidence="3" id="KW-1185">Reference proteome</keyword>
<dbReference type="PROSITE" id="PS50011">
    <property type="entry name" value="PROTEIN_KINASE_DOM"/>
    <property type="match status" value="1"/>
</dbReference>
<dbReference type="PANTHER" id="PTHR44167:SF24">
    <property type="entry name" value="SERINE_THREONINE-PROTEIN KINASE CHK2"/>
    <property type="match status" value="1"/>
</dbReference>
<dbReference type="Pfam" id="PF00069">
    <property type="entry name" value="Pkinase"/>
    <property type="match status" value="1"/>
</dbReference>
<organism evidence="2 3">
    <name type="scientific">Tritrichomonas foetus</name>
    <dbReference type="NCBI Taxonomy" id="1144522"/>
    <lineage>
        <taxon>Eukaryota</taxon>
        <taxon>Metamonada</taxon>
        <taxon>Parabasalia</taxon>
        <taxon>Tritrichomonadida</taxon>
        <taxon>Tritrichomonadidae</taxon>
        <taxon>Tritrichomonas</taxon>
    </lineage>
</organism>